<name>A0A0C1QIM7_9RICK</name>
<keyword evidence="2" id="KW-1185">Reference proteome</keyword>
<dbReference type="Proteomes" id="UP000031258">
    <property type="component" value="Unassembled WGS sequence"/>
</dbReference>
<evidence type="ECO:0000313" key="1">
    <source>
        <dbReference type="EMBL" id="KIE05369.1"/>
    </source>
</evidence>
<proteinExistence type="predicted"/>
<evidence type="ECO:0000313" key="2">
    <source>
        <dbReference type="Proteomes" id="UP000031258"/>
    </source>
</evidence>
<dbReference type="STRING" id="86105.NF27_DT01430"/>
<organism evidence="1 2">
    <name type="scientific">Candidatus Jidaibacter acanthamoebae</name>
    <dbReference type="NCBI Taxonomy" id="86105"/>
    <lineage>
        <taxon>Bacteria</taxon>
        <taxon>Pseudomonadati</taxon>
        <taxon>Pseudomonadota</taxon>
        <taxon>Alphaproteobacteria</taxon>
        <taxon>Rickettsiales</taxon>
        <taxon>Candidatus Midichloriaceae</taxon>
        <taxon>Candidatus Jidaibacter</taxon>
    </lineage>
</organism>
<dbReference type="EMBL" id="JSWE01000096">
    <property type="protein sequence ID" value="KIE05369.1"/>
    <property type="molecule type" value="Genomic_DNA"/>
</dbReference>
<reference evidence="1 2" key="1">
    <citation type="submission" date="2014-11" db="EMBL/GenBank/DDBJ databases">
        <title>A Rickettsiales Symbiont of Amoebae With Ancient Features.</title>
        <authorList>
            <person name="Schulz F."/>
            <person name="Martijn J."/>
            <person name="Wascher F."/>
            <person name="Kostanjsek R."/>
            <person name="Ettema T.J."/>
            <person name="Horn M."/>
        </authorList>
    </citation>
    <scope>NUCLEOTIDE SEQUENCE [LARGE SCALE GENOMIC DNA]</scope>
    <source>
        <strain evidence="1 2">UWC36</strain>
    </source>
</reference>
<accession>A0A0C1QIM7</accession>
<sequence length="144" mass="16725">MKSGRESSKSLLPKLMSTGEKQKFIDCFDFLSQDNYKFYDSNDEEISNTDELIKSIIPKLSYFKDVEELLLQILEIKSKEDECIELFTDHSIKVEEYNDQNNFLLNDSIFTASQNTTDEYSEQHIYSISIIFGDNAGYHISSMI</sequence>
<dbReference type="AlphaFoldDB" id="A0A0C1QIM7"/>
<dbReference type="RefSeq" id="WP_039456460.1">
    <property type="nucleotide sequence ID" value="NZ_JSWE01000096.1"/>
</dbReference>
<comment type="caution">
    <text evidence="1">The sequence shown here is derived from an EMBL/GenBank/DDBJ whole genome shotgun (WGS) entry which is preliminary data.</text>
</comment>
<protein>
    <submittedName>
        <fullName evidence="1">Uncharacterized protein</fullName>
    </submittedName>
</protein>
<gene>
    <name evidence="1" type="ORF">NF27_DT01430</name>
</gene>